<dbReference type="EMBL" id="BJWL01000024">
    <property type="protein sequence ID" value="GFZ14384.1"/>
    <property type="molecule type" value="Genomic_DNA"/>
</dbReference>
<sequence length="235" mass="26770">MVQGISSIEHPVKSRARPLYDPSDPLSPEGHCAPYFGGLGYWTWTHPSGLRLIQMGWTQHRIPFRYDQGLPSTLLASAKDPLLVRAEPNLAQADSLPLGNILHLCIKRGYFPYNFVQYKSSSQPLTHWPKWVAEILANPTFSDRLRAISICCGFEVVDLVEVFTLVMVDIDMAVVEVLLCLDPRKKIMTTKEVEGRYEDNRLFSKFESSFPDEAFDRRLAIAQSHKEMKQFQLNG</sequence>
<keyword evidence="2" id="KW-1185">Reference proteome</keyword>
<comment type="caution">
    <text evidence="1">The sequence shown here is derived from an EMBL/GenBank/DDBJ whole genome shotgun (WGS) entry which is preliminary data.</text>
</comment>
<protein>
    <submittedName>
        <fullName evidence="1">Uncharacterized protein</fullName>
    </submittedName>
</protein>
<gene>
    <name evidence="1" type="ORF">Acr_24g0005740</name>
</gene>
<dbReference type="Proteomes" id="UP000585474">
    <property type="component" value="Unassembled WGS sequence"/>
</dbReference>
<evidence type="ECO:0000313" key="2">
    <source>
        <dbReference type="Proteomes" id="UP000585474"/>
    </source>
</evidence>
<name>A0A7J0GV22_9ERIC</name>
<accession>A0A7J0GV22</accession>
<organism evidence="1 2">
    <name type="scientific">Actinidia rufa</name>
    <dbReference type="NCBI Taxonomy" id="165716"/>
    <lineage>
        <taxon>Eukaryota</taxon>
        <taxon>Viridiplantae</taxon>
        <taxon>Streptophyta</taxon>
        <taxon>Embryophyta</taxon>
        <taxon>Tracheophyta</taxon>
        <taxon>Spermatophyta</taxon>
        <taxon>Magnoliopsida</taxon>
        <taxon>eudicotyledons</taxon>
        <taxon>Gunneridae</taxon>
        <taxon>Pentapetalae</taxon>
        <taxon>asterids</taxon>
        <taxon>Ericales</taxon>
        <taxon>Actinidiaceae</taxon>
        <taxon>Actinidia</taxon>
    </lineage>
</organism>
<evidence type="ECO:0000313" key="1">
    <source>
        <dbReference type="EMBL" id="GFZ14384.1"/>
    </source>
</evidence>
<reference evidence="1 2" key="1">
    <citation type="submission" date="2019-07" db="EMBL/GenBank/DDBJ databases">
        <title>De Novo Assembly of kiwifruit Actinidia rufa.</title>
        <authorList>
            <person name="Sugita-Konishi S."/>
            <person name="Sato K."/>
            <person name="Mori E."/>
            <person name="Abe Y."/>
            <person name="Kisaki G."/>
            <person name="Hamano K."/>
            <person name="Suezawa K."/>
            <person name="Otani M."/>
            <person name="Fukuda T."/>
            <person name="Manabe T."/>
            <person name="Gomi K."/>
            <person name="Tabuchi M."/>
            <person name="Akimitsu K."/>
            <person name="Kataoka I."/>
        </authorList>
    </citation>
    <scope>NUCLEOTIDE SEQUENCE [LARGE SCALE GENOMIC DNA]</scope>
    <source>
        <strain evidence="2">cv. Fuchu</strain>
    </source>
</reference>
<dbReference type="AlphaFoldDB" id="A0A7J0GV22"/>
<proteinExistence type="predicted"/>